<reference evidence="1 2" key="1">
    <citation type="journal article" date="2016" name="PLoS Pathog.">
        <title>Biosynthesis of antibiotic leucinostatins in bio-control fungus Purpureocillium lilacinum and their inhibition on phytophthora revealed by genome mining.</title>
        <authorList>
            <person name="Wang G."/>
            <person name="Liu Z."/>
            <person name="Lin R."/>
            <person name="Li E."/>
            <person name="Mao Z."/>
            <person name="Ling J."/>
            <person name="Yang Y."/>
            <person name="Yin W.B."/>
            <person name="Xie B."/>
        </authorList>
    </citation>
    <scope>NUCLEOTIDE SEQUENCE [LARGE SCALE GENOMIC DNA]</scope>
    <source>
        <strain evidence="1">170</strain>
    </source>
</reference>
<gene>
    <name evidence="1" type="ORF">VFPPC_16757</name>
</gene>
<dbReference type="RefSeq" id="XP_018138574.1">
    <property type="nucleotide sequence ID" value="XM_018294510.1"/>
</dbReference>
<dbReference type="GeneID" id="28858504"/>
<evidence type="ECO:0000313" key="1">
    <source>
        <dbReference type="EMBL" id="OAQ60696.1"/>
    </source>
</evidence>
<dbReference type="KEGG" id="pchm:VFPPC_16757"/>
<keyword evidence="2" id="KW-1185">Reference proteome</keyword>
<organism evidence="1 2">
    <name type="scientific">Pochonia chlamydosporia 170</name>
    <dbReference type="NCBI Taxonomy" id="1380566"/>
    <lineage>
        <taxon>Eukaryota</taxon>
        <taxon>Fungi</taxon>
        <taxon>Dikarya</taxon>
        <taxon>Ascomycota</taxon>
        <taxon>Pezizomycotina</taxon>
        <taxon>Sordariomycetes</taxon>
        <taxon>Hypocreomycetidae</taxon>
        <taxon>Hypocreales</taxon>
        <taxon>Clavicipitaceae</taxon>
        <taxon>Pochonia</taxon>
    </lineage>
</organism>
<dbReference type="Proteomes" id="UP000078397">
    <property type="component" value="Unassembled WGS sequence"/>
</dbReference>
<dbReference type="AlphaFoldDB" id="A0A179F5J1"/>
<proteinExistence type="predicted"/>
<accession>A0A179F5J1</accession>
<sequence>MSPRYLQLPSKLNSFNNLYISHHTLFCRPVSHSRLCRILHIKRVRISRGHPGFNIHNIHSIHNDRCIQVFSSTAFYANGYLTCIHNFKLSCIHRRGHGRDPVPYSIDPYRVERGYSLNLFDVALISWVFACQN</sequence>
<evidence type="ECO:0000313" key="2">
    <source>
        <dbReference type="Proteomes" id="UP000078397"/>
    </source>
</evidence>
<protein>
    <submittedName>
        <fullName evidence="1">Uncharacterized protein</fullName>
    </submittedName>
</protein>
<name>A0A179F5J1_METCM</name>
<comment type="caution">
    <text evidence="1">The sequence shown here is derived from an EMBL/GenBank/DDBJ whole genome shotgun (WGS) entry which is preliminary data.</text>
</comment>
<dbReference type="EMBL" id="LSBJ02000008">
    <property type="protein sequence ID" value="OAQ60696.1"/>
    <property type="molecule type" value="Genomic_DNA"/>
</dbReference>